<dbReference type="KEGG" id="mtun:MTUNDRAET4_2449"/>
<keyword evidence="4" id="KW-1185">Reference proteome</keyword>
<dbReference type="Proteomes" id="UP000485880">
    <property type="component" value="Unassembled WGS sequence"/>
</dbReference>
<accession>A0A4U8Z212</accession>
<dbReference type="Proteomes" id="UP000294360">
    <property type="component" value="Chromosome"/>
</dbReference>
<protein>
    <submittedName>
        <fullName evidence="1">Uncharacterized protein</fullName>
    </submittedName>
</protein>
<evidence type="ECO:0000313" key="3">
    <source>
        <dbReference type="Proteomes" id="UP000294360"/>
    </source>
</evidence>
<dbReference type="EMBL" id="CABFMQ020000001">
    <property type="protein sequence ID" value="VTZ48388.1"/>
    <property type="molecule type" value="Genomic_DNA"/>
</dbReference>
<name>A0A4U8Z212_METTU</name>
<evidence type="ECO:0000313" key="4">
    <source>
        <dbReference type="Proteomes" id="UP000485880"/>
    </source>
</evidence>
<gene>
    <name evidence="2" type="ORF">MPC4_10338</name>
    <name evidence="1" type="ORF">MTUNDRAET4_2449</name>
</gene>
<proteinExistence type="predicted"/>
<reference evidence="1 3" key="1">
    <citation type="submission" date="2019-03" db="EMBL/GenBank/DDBJ databases">
        <authorList>
            <person name="Kox A.R. M."/>
        </authorList>
    </citation>
    <scope>NUCLEOTIDE SEQUENCE [LARGE SCALE GENOMIC DNA]</scope>
    <source>
        <strain evidence="1">MTUNDRAET4 annotated genome</strain>
    </source>
</reference>
<reference evidence="2 4" key="2">
    <citation type="submission" date="2019-05" db="EMBL/GenBank/DDBJ databases">
        <authorList>
            <person name="Farhan Ul Haque M."/>
        </authorList>
    </citation>
    <scope>NUCLEOTIDE SEQUENCE [LARGE SCALE GENOMIC DNA]</scope>
    <source>
        <strain evidence="2">2</strain>
    </source>
</reference>
<dbReference type="EMBL" id="LR536450">
    <property type="protein sequence ID" value="VFU09336.1"/>
    <property type="molecule type" value="Genomic_DNA"/>
</dbReference>
<organism evidence="1 3">
    <name type="scientific">Methylocella tundrae</name>
    <dbReference type="NCBI Taxonomy" id="227605"/>
    <lineage>
        <taxon>Bacteria</taxon>
        <taxon>Pseudomonadati</taxon>
        <taxon>Pseudomonadota</taxon>
        <taxon>Alphaproteobacteria</taxon>
        <taxon>Hyphomicrobiales</taxon>
        <taxon>Beijerinckiaceae</taxon>
        <taxon>Methylocella</taxon>
    </lineage>
</organism>
<dbReference type="AlphaFoldDB" id="A0A4U8Z212"/>
<evidence type="ECO:0000313" key="1">
    <source>
        <dbReference type="EMBL" id="VFU09336.1"/>
    </source>
</evidence>
<sequence length="83" mass="9429">MHGIMNRLFASIRERAERRAIAAAEAERLIATYRDRAYYEARDRVRGRCVDGAGSARYWTRVKLEIAKRQGISIGLSGADMRA</sequence>
<evidence type="ECO:0000313" key="2">
    <source>
        <dbReference type="EMBL" id="VTZ48388.1"/>
    </source>
</evidence>